<dbReference type="PANTHER" id="PTHR31435">
    <property type="entry name" value="PROTEIN NATD1"/>
    <property type="match status" value="1"/>
</dbReference>
<dbReference type="SUPFAM" id="SSF55729">
    <property type="entry name" value="Acyl-CoA N-acyltransferases (Nat)"/>
    <property type="match status" value="1"/>
</dbReference>
<dbReference type="PROSITE" id="PS51729">
    <property type="entry name" value="GNAT_YJDJ"/>
    <property type="match status" value="1"/>
</dbReference>
<dbReference type="EMBL" id="CAFBPZ010000086">
    <property type="protein sequence ID" value="CAB5040700.1"/>
    <property type="molecule type" value="Genomic_DNA"/>
</dbReference>
<name>A0A6J7SKB6_9ZZZZ</name>
<evidence type="ECO:0000259" key="1">
    <source>
        <dbReference type="PROSITE" id="PS51729"/>
    </source>
</evidence>
<dbReference type="Pfam" id="PF14542">
    <property type="entry name" value="Acetyltransf_CG"/>
    <property type="match status" value="1"/>
</dbReference>
<dbReference type="InterPro" id="IPR031165">
    <property type="entry name" value="GNAT_YJDJ"/>
</dbReference>
<accession>A0A6J7SKB6</accession>
<dbReference type="Gene3D" id="3.40.630.30">
    <property type="match status" value="1"/>
</dbReference>
<dbReference type="InterPro" id="IPR016181">
    <property type="entry name" value="Acyl_CoA_acyltransferase"/>
</dbReference>
<reference evidence="2" key="1">
    <citation type="submission" date="2020-05" db="EMBL/GenBank/DDBJ databases">
        <authorList>
            <person name="Chiriac C."/>
            <person name="Salcher M."/>
            <person name="Ghai R."/>
            <person name="Kavagutti S V."/>
        </authorList>
    </citation>
    <scope>NUCLEOTIDE SEQUENCE</scope>
</reference>
<protein>
    <submittedName>
        <fullName evidence="2">Unannotated protein</fullName>
    </submittedName>
</protein>
<dbReference type="CDD" id="cd04301">
    <property type="entry name" value="NAT_SF"/>
    <property type="match status" value="1"/>
</dbReference>
<proteinExistence type="predicted"/>
<feature type="domain" description="N-acetyltransferase" evidence="1">
    <location>
        <begin position="6"/>
        <end position="93"/>
    </location>
</feature>
<evidence type="ECO:0000313" key="2">
    <source>
        <dbReference type="EMBL" id="CAB5040700.1"/>
    </source>
</evidence>
<organism evidence="2">
    <name type="scientific">freshwater metagenome</name>
    <dbReference type="NCBI Taxonomy" id="449393"/>
    <lineage>
        <taxon>unclassified sequences</taxon>
        <taxon>metagenomes</taxon>
        <taxon>ecological metagenomes</taxon>
    </lineage>
</organism>
<gene>
    <name evidence="2" type="ORF">UFOPK4237_01188</name>
</gene>
<dbReference type="PANTHER" id="PTHR31435:SF10">
    <property type="entry name" value="BSR4717 PROTEIN"/>
    <property type="match status" value="1"/>
</dbReference>
<sequence length="104" mass="11836">MQPIITQNFALHRFEIRIGDELIGVNDYTQMGDHMSFTHAEIESAYGGKGYAKLLVETSLNDARAQGLSVIPYCTYVRKVIAENPEAYLDLVPLEFREQFQLPK</sequence>
<dbReference type="InterPro" id="IPR045057">
    <property type="entry name" value="Gcn5-rel_NAT"/>
</dbReference>
<dbReference type="AlphaFoldDB" id="A0A6J7SKB6"/>